<dbReference type="SMART" id="SM00822">
    <property type="entry name" value="PKS_KR"/>
    <property type="match status" value="1"/>
</dbReference>
<dbReference type="InterPro" id="IPR002347">
    <property type="entry name" value="SDR_fam"/>
</dbReference>
<reference evidence="5 6" key="1">
    <citation type="submission" date="2024-10" db="EMBL/GenBank/DDBJ databases">
        <authorList>
            <person name="Cho J.-C."/>
        </authorList>
    </citation>
    <scope>NUCLEOTIDE SEQUENCE [LARGE SCALE GENOMIC DNA]</scope>
    <source>
        <strain evidence="5 6">KCTC29696</strain>
    </source>
</reference>
<feature type="region of interest" description="Disordered" evidence="3">
    <location>
        <begin position="247"/>
        <end position="276"/>
    </location>
</feature>
<comment type="similarity">
    <text evidence="1">Belongs to the short-chain dehydrogenases/reductases (SDR) family.</text>
</comment>
<dbReference type="Gene3D" id="3.40.50.720">
    <property type="entry name" value="NAD(P)-binding Rossmann-like Domain"/>
    <property type="match status" value="1"/>
</dbReference>
<evidence type="ECO:0000259" key="4">
    <source>
        <dbReference type="SMART" id="SM00822"/>
    </source>
</evidence>
<dbReference type="EMBL" id="JBIHMK010000041">
    <property type="protein sequence ID" value="MFH0249095.1"/>
    <property type="molecule type" value="Genomic_DNA"/>
</dbReference>
<evidence type="ECO:0000313" key="6">
    <source>
        <dbReference type="Proteomes" id="UP001607069"/>
    </source>
</evidence>
<keyword evidence="6" id="KW-1185">Reference proteome</keyword>
<gene>
    <name evidence="5" type="ORF">ACG5V6_12825</name>
</gene>
<dbReference type="InterPro" id="IPR057326">
    <property type="entry name" value="KR_dom"/>
</dbReference>
<name>A0ABW7HTA8_9ACTN</name>
<dbReference type="CDD" id="cd05233">
    <property type="entry name" value="SDR_c"/>
    <property type="match status" value="1"/>
</dbReference>
<evidence type="ECO:0000256" key="2">
    <source>
        <dbReference type="ARBA" id="ARBA00023002"/>
    </source>
</evidence>
<dbReference type="Proteomes" id="UP001607069">
    <property type="component" value="Unassembled WGS sequence"/>
</dbReference>
<comment type="caution">
    <text evidence="5">The sequence shown here is derived from an EMBL/GenBank/DDBJ whole genome shotgun (WGS) entry which is preliminary data.</text>
</comment>
<dbReference type="PRINTS" id="PR00080">
    <property type="entry name" value="SDRFAMILY"/>
</dbReference>
<evidence type="ECO:0000256" key="3">
    <source>
        <dbReference type="SAM" id="MobiDB-lite"/>
    </source>
</evidence>
<organism evidence="5 6">
    <name type="scientific">Streptomyces chitinivorans</name>
    <dbReference type="NCBI Taxonomy" id="1257027"/>
    <lineage>
        <taxon>Bacteria</taxon>
        <taxon>Bacillati</taxon>
        <taxon>Actinomycetota</taxon>
        <taxon>Actinomycetes</taxon>
        <taxon>Kitasatosporales</taxon>
        <taxon>Streptomycetaceae</taxon>
        <taxon>Streptomyces</taxon>
    </lineage>
</organism>
<feature type="domain" description="Ketoreductase" evidence="4">
    <location>
        <begin position="10"/>
        <end position="189"/>
    </location>
</feature>
<dbReference type="InterPro" id="IPR036291">
    <property type="entry name" value="NAD(P)-bd_dom_sf"/>
</dbReference>
<dbReference type="PANTHER" id="PTHR43639">
    <property type="entry name" value="OXIDOREDUCTASE, SHORT-CHAIN DEHYDROGENASE/REDUCTASE FAMILY (AFU_ORTHOLOGUE AFUA_5G02870)"/>
    <property type="match status" value="1"/>
</dbReference>
<protein>
    <submittedName>
        <fullName evidence="5">SDR family NAD(P)-dependent oxidoreductase</fullName>
    </submittedName>
</protein>
<dbReference type="Pfam" id="PF13561">
    <property type="entry name" value="adh_short_C2"/>
    <property type="match status" value="1"/>
</dbReference>
<dbReference type="SUPFAM" id="SSF51735">
    <property type="entry name" value="NAD(P)-binding Rossmann-fold domains"/>
    <property type="match status" value="1"/>
</dbReference>
<dbReference type="PRINTS" id="PR00081">
    <property type="entry name" value="GDHRDH"/>
</dbReference>
<accession>A0ABW7HTA8</accession>
<evidence type="ECO:0000313" key="5">
    <source>
        <dbReference type="EMBL" id="MFH0249095.1"/>
    </source>
</evidence>
<keyword evidence="2" id="KW-0560">Oxidoreductase</keyword>
<evidence type="ECO:0000256" key="1">
    <source>
        <dbReference type="ARBA" id="ARBA00006484"/>
    </source>
</evidence>
<proteinExistence type="inferred from homology"/>
<sequence>MDHPLPLKAAVVGGTRGIGAAITSTFVAAGADVLLTGRSVPEHVLETLREGGHRAGQTVEGLALDVTERDFAHRLAESARTSLGGLDVLCLNAGVFPNKPLADMTHADVREVFATNVESQILAVAACVPLLRESGRGRIVLTSSITGPLTGFPGWSHYGASKAAQLGFMRTAALELAPYGITVNAVAPGNVMTEGLEELGEAYLAQMAATVPLGRLARPQEIADAVEFLAGERASFITGQVITVDGGQTLPESPEAVLPTGTGTHAPSLPEAPRPG</sequence>
<dbReference type="PANTHER" id="PTHR43639:SF1">
    <property type="entry name" value="SHORT-CHAIN DEHYDROGENASE_REDUCTASE FAMILY PROTEIN"/>
    <property type="match status" value="1"/>
</dbReference>
<dbReference type="RefSeq" id="WP_279948277.1">
    <property type="nucleotide sequence ID" value="NZ_BAABEN010000002.1"/>
</dbReference>